<dbReference type="GO" id="GO:0006396">
    <property type="term" value="P:RNA processing"/>
    <property type="evidence" value="ECO:0007669"/>
    <property type="project" value="InterPro"/>
</dbReference>
<dbReference type="PANTHER" id="PTHR36072:SF2">
    <property type="entry name" value="OS01G0531000 PROTEIN"/>
    <property type="match status" value="1"/>
</dbReference>
<evidence type="ECO:0000256" key="1">
    <source>
        <dbReference type="SAM" id="MobiDB-lite"/>
    </source>
</evidence>
<comment type="caution">
    <text evidence="2">The sequence shown here is derived from an EMBL/GenBank/DDBJ whole genome shotgun (WGS) entry which is preliminary data.</text>
</comment>
<feature type="region of interest" description="Disordered" evidence="1">
    <location>
        <begin position="312"/>
        <end position="384"/>
    </location>
</feature>
<dbReference type="EMBL" id="JAQIZT010000003">
    <property type="protein sequence ID" value="KAJ7004074.1"/>
    <property type="molecule type" value="Genomic_DNA"/>
</dbReference>
<evidence type="ECO:0000313" key="2">
    <source>
        <dbReference type="EMBL" id="KAJ7004074.1"/>
    </source>
</evidence>
<dbReference type="AlphaFoldDB" id="A0AAD6WB22"/>
<feature type="compositionally biased region" description="Polar residues" evidence="1">
    <location>
        <begin position="210"/>
        <end position="224"/>
    </location>
</feature>
<dbReference type="InterPro" id="IPR007175">
    <property type="entry name" value="Rpr2/Snm1/Rpp21"/>
</dbReference>
<feature type="region of interest" description="Disordered" evidence="1">
    <location>
        <begin position="199"/>
        <end position="224"/>
    </location>
</feature>
<dbReference type="PANTHER" id="PTHR36072">
    <property type="entry name" value="OS01G0541600 PROTEIN"/>
    <property type="match status" value="1"/>
</dbReference>
<feature type="region of interest" description="Disordered" evidence="1">
    <location>
        <begin position="44"/>
        <end position="67"/>
    </location>
</feature>
<evidence type="ECO:0000313" key="3">
    <source>
        <dbReference type="Proteomes" id="UP001164929"/>
    </source>
</evidence>
<accession>A0AAD6WB22</accession>
<keyword evidence="3" id="KW-1185">Reference proteome</keyword>
<dbReference type="Gene3D" id="6.20.50.20">
    <property type="match status" value="1"/>
</dbReference>
<proteinExistence type="predicted"/>
<organism evidence="2 3">
    <name type="scientific">Populus alba x Populus x berolinensis</name>
    <dbReference type="NCBI Taxonomy" id="444605"/>
    <lineage>
        <taxon>Eukaryota</taxon>
        <taxon>Viridiplantae</taxon>
        <taxon>Streptophyta</taxon>
        <taxon>Embryophyta</taxon>
        <taxon>Tracheophyta</taxon>
        <taxon>Spermatophyta</taxon>
        <taxon>Magnoliopsida</taxon>
        <taxon>eudicotyledons</taxon>
        <taxon>Gunneridae</taxon>
        <taxon>Pentapetalae</taxon>
        <taxon>rosids</taxon>
        <taxon>fabids</taxon>
        <taxon>Malpighiales</taxon>
        <taxon>Salicaceae</taxon>
        <taxon>Saliceae</taxon>
        <taxon>Populus</taxon>
    </lineage>
</organism>
<protein>
    <submittedName>
        <fullName evidence="2">Uncharacterized protein</fullName>
    </submittedName>
</protein>
<dbReference type="Proteomes" id="UP001164929">
    <property type="component" value="Chromosome 3"/>
</dbReference>
<sequence>MYDTTSLSTNPLFLLPGQKPKLLPIFLLSVFLYQLFDKTLKRNKPMGKRGGGGVSKKPPPNTLTASNKSFALSAKGGNHNPRSLLRLEHLQNLASWAIEEASIPSLAAFFGRQFASSAEALGVPLDPSALFQCQRCETFLRPGFNCTTQIEKNQPKARRRHKRFSTLTKNNVVYKCHHCLHLNLKRGTPKGHMKEICPPKPKPHAKPTKSVLQKSANLEKGTSSKGEIVKIDGKIDGPALPAISLDTSITNNPANPFPRIKTDEIYKIAETALPEISVDTSITDSPTTPFPRVKTDEIIKIDETALPAISMSTSITNSPATPLPSGRFSLLDAKKKKRNRSAKKPEQSEGDSAAMDAENTASTSSKRKRKSWTSLKEIVEKRAQ</sequence>
<dbReference type="Pfam" id="PF04032">
    <property type="entry name" value="Rpr2"/>
    <property type="match status" value="1"/>
</dbReference>
<reference evidence="2" key="1">
    <citation type="journal article" date="2023" name="Mol. Ecol. Resour.">
        <title>Chromosome-level genome assembly of a triploid poplar Populus alba 'Berolinensis'.</title>
        <authorList>
            <person name="Chen S."/>
            <person name="Yu Y."/>
            <person name="Wang X."/>
            <person name="Wang S."/>
            <person name="Zhang T."/>
            <person name="Zhou Y."/>
            <person name="He R."/>
            <person name="Meng N."/>
            <person name="Wang Y."/>
            <person name="Liu W."/>
            <person name="Liu Z."/>
            <person name="Liu J."/>
            <person name="Guo Q."/>
            <person name="Huang H."/>
            <person name="Sederoff R.R."/>
            <person name="Wang G."/>
            <person name="Qu G."/>
            <person name="Chen S."/>
        </authorList>
    </citation>
    <scope>NUCLEOTIDE SEQUENCE</scope>
    <source>
        <strain evidence="2">SC-2020</strain>
    </source>
</reference>
<gene>
    <name evidence="2" type="ORF">NC653_009076</name>
</gene>
<name>A0AAD6WB22_9ROSI</name>